<evidence type="ECO:0000313" key="2">
    <source>
        <dbReference type="EMBL" id="MBM7838335.1"/>
    </source>
</evidence>
<feature type="transmembrane region" description="Helical" evidence="1">
    <location>
        <begin position="7"/>
        <end position="27"/>
    </location>
</feature>
<evidence type="ECO:0000256" key="1">
    <source>
        <dbReference type="SAM" id="Phobius"/>
    </source>
</evidence>
<accession>A0ABS2SU46</accession>
<gene>
    <name evidence="2" type="ORF">JOC54_001591</name>
</gene>
<keyword evidence="1" id="KW-0472">Membrane</keyword>
<reference evidence="2" key="1">
    <citation type="submission" date="2021-01" db="EMBL/GenBank/DDBJ databases">
        <title>Genomic Encyclopedia of Type Strains, Phase IV (KMG-IV): sequencing the most valuable type-strain genomes for metagenomic binning, comparative biology and taxonomic classification.</title>
        <authorList>
            <person name="Goeker M."/>
        </authorList>
    </citation>
    <scope>NUCLEOTIDE SEQUENCE</scope>
    <source>
        <strain evidence="2">DSM 21943</strain>
    </source>
</reference>
<keyword evidence="3" id="KW-1185">Reference proteome</keyword>
<comment type="caution">
    <text evidence="2">The sequence shown here is derived from an EMBL/GenBank/DDBJ whole genome shotgun (WGS) entry which is preliminary data.</text>
</comment>
<evidence type="ECO:0000313" key="3">
    <source>
        <dbReference type="Proteomes" id="UP001179280"/>
    </source>
</evidence>
<feature type="transmembrane region" description="Helical" evidence="1">
    <location>
        <begin position="33"/>
        <end position="52"/>
    </location>
</feature>
<name>A0ABS2SU46_9BACI</name>
<dbReference type="Proteomes" id="UP001179280">
    <property type="component" value="Unassembled WGS sequence"/>
</dbReference>
<protein>
    <submittedName>
        <fullName evidence="2">ABC-type antimicrobial peptide transport system permease subunit</fullName>
    </submittedName>
</protein>
<proteinExistence type="predicted"/>
<keyword evidence="1" id="KW-1133">Transmembrane helix</keyword>
<sequence>MNPVVESFYLLIVTAITMMIASLILFGTIFIKLTLLCSLCVFFCAFVAYKVLRKNQLRENQS</sequence>
<dbReference type="EMBL" id="JAFBCV010000004">
    <property type="protein sequence ID" value="MBM7838335.1"/>
    <property type="molecule type" value="Genomic_DNA"/>
</dbReference>
<organism evidence="2 3">
    <name type="scientific">Shouchella xiaoxiensis</name>
    <dbReference type="NCBI Taxonomy" id="766895"/>
    <lineage>
        <taxon>Bacteria</taxon>
        <taxon>Bacillati</taxon>
        <taxon>Bacillota</taxon>
        <taxon>Bacilli</taxon>
        <taxon>Bacillales</taxon>
        <taxon>Bacillaceae</taxon>
        <taxon>Shouchella</taxon>
    </lineage>
</organism>
<keyword evidence="1" id="KW-0812">Transmembrane</keyword>
<dbReference type="RefSeq" id="WP_035420982.1">
    <property type="nucleotide sequence ID" value="NZ_JAFBCV010000004.1"/>
</dbReference>